<protein>
    <recommendedName>
        <fullName evidence="3">Transporting ATPase</fullName>
    </recommendedName>
</protein>
<evidence type="ECO:0000313" key="1">
    <source>
        <dbReference type="EMBL" id="ACR14299.1"/>
    </source>
</evidence>
<dbReference type="Pfam" id="PF04315">
    <property type="entry name" value="EpmC"/>
    <property type="match status" value="1"/>
</dbReference>
<reference evidence="1 2" key="1">
    <citation type="journal article" date="2009" name="PLoS ONE">
        <title>The complete genome of Teredinibacter turnerae T7901: an intracellular endosymbiont of marine wood-boring bivalves (shipworms).</title>
        <authorList>
            <person name="Yang J.C."/>
            <person name="Madupu R."/>
            <person name="Durkin A.S."/>
            <person name="Ekborg N.A."/>
            <person name="Pedamallu C.S."/>
            <person name="Hostetler J.B."/>
            <person name="Radune D."/>
            <person name="Toms B.S."/>
            <person name="Henrissat B."/>
            <person name="Coutinho P.M."/>
            <person name="Schwarz S."/>
            <person name="Field L."/>
            <person name="Trindade-Silva A.E."/>
            <person name="Soares C.A.G."/>
            <person name="Elshahawi S."/>
            <person name="Hanora A."/>
            <person name="Schmidt E.W."/>
            <person name="Haygood M.G."/>
            <person name="Posfai J."/>
            <person name="Benner J."/>
            <person name="Madinger C."/>
            <person name="Nove J."/>
            <person name="Anton B."/>
            <person name="Chaudhary K."/>
            <person name="Foster J."/>
            <person name="Holman A."/>
            <person name="Kumar S."/>
            <person name="Lessard P.A."/>
            <person name="Luyten Y.A."/>
            <person name="Slatko B."/>
            <person name="Wood N."/>
            <person name="Wu B."/>
            <person name="Teplitski M."/>
            <person name="Mougous J.D."/>
            <person name="Ward N."/>
            <person name="Eisen J.A."/>
            <person name="Badger J.H."/>
            <person name="Distel D.L."/>
        </authorList>
    </citation>
    <scope>NUCLEOTIDE SEQUENCE [LARGE SCALE GENOMIC DNA]</scope>
    <source>
        <strain evidence="2">ATCC 39867 / T7901</strain>
    </source>
</reference>
<evidence type="ECO:0008006" key="3">
    <source>
        <dbReference type="Google" id="ProtNLM"/>
    </source>
</evidence>
<proteinExistence type="predicted"/>
<name>C5BR47_TERTT</name>
<dbReference type="RefSeq" id="WP_015820415.1">
    <property type="nucleotide sequence ID" value="NC_012997.1"/>
</dbReference>
<dbReference type="AlphaFoldDB" id="C5BR47"/>
<evidence type="ECO:0000313" key="2">
    <source>
        <dbReference type="Proteomes" id="UP000009080"/>
    </source>
</evidence>
<dbReference type="STRING" id="377629.TERTU_1125"/>
<dbReference type="OrthoDB" id="5298591at2"/>
<dbReference type="KEGG" id="ttu:TERTU_1125"/>
<keyword evidence="2" id="KW-1185">Reference proteome</keyword>
<dbReference type="EMBL" id="CP001614">
    <property type="protein sequence ID" value="ACR14299.1"/>
    <property type="molecule type" value="Genomic_DNA"/>
</dbReference>
<dbReference type="Proteomes" id="UP000009080">
    <property type="component" value="Chromosome"/>
</dbReference>
<dbReference type="HOGENOM" id="CLU_097152_0_0_6"/>
<gene>
    <name evidence="1" type="ordered locus">TERTU_1125</name>
</gene>
<organism evidence="1 2">
    <name type="scientific">Teredinibacter turnerae (strain ATCC 39867 / T7901)</name>
    <dbReference type="NCBI Taxonomy" id="377629"/>
    <lineage>
        <taxon>Bacteria</taxon>
        <taxon>Pseudomonadati</taxon>
        <taxon>Pseudomonadota</taxon>
        <taxon>Gammaproteobacteria</taxon>
        <taxon>Cellvibrionales</taxon>
        <taxon>Cellvibrionaceae</taxon>
        <taxon>Teredinibacter</taxon>
    </lineage>
</organism>
<dbReference type="eggNOG" id="COG3101">
    <property type="taxonomic scope" value="Bacteria"/>
</dbReference>
<accession>C5BR47</accession>
<sequence length="188" mass="20766">MSCITTIHSAAVLVELFNQCFLDSEYNTCLEGQGEEPIYLPRGGGRDVNTIVFTQDYFSSALHEVSHWCIAGPQRLAQVDYGYWYAPDGRSAAQQALFEKVEVKPQALEWIFHKACACRFRVSADNLMAGMGASSAFKRAILAQVHAYCATGLQARAKHFAAALARYFGGENYLDADAYSPQELDSFA</sequence>
<dbReference type="InterPro" id="IPR007411">
    <property type="entry name" value="EpmC"/>
</dbReference>